<evidence type="ECO:0000313" key="4">
    <source>
        <dbReference type="EMBL" id="CAI5765443.1"/>
    </source>
</evidence>
<feature type="compositionally biased region" description="Basic and acidic residues" evidence="2">
    <location>
        <begin position="100"/>
        <end position="109"/>
    </location>
</feature>
<organism evidence="4 5">
    <name type="scientific">Podarcis lilfordi</name>
    <name type="common">Lilford's wall lizard</name>
    <dbReference type="NCBI Taxonomy" id="74358"/>
    <lineage>
        <taxon>Eukaryota</taxon>
        <taxon>Metazoa</taxon>
        <taxon>Chordata</taxon>
        <taxon>Craniata</taxon>
        <taxon>Vertebrata</taxon>
        <taxon>Euteleostomi</taxon>
        <taxon>Lepidosauria</taxon>
        <taxon>Squamata</taxon>
        <taxon>Bifurcata</taxon>
        <taxon>Unidentata</taxon>
        <taxon>Episquamata</taxon>
        <taxon>Laterata</taxon>
        <taxon>Lacertibaenia</taxon>
        <taxon>Lacertidae</taxon>
        <taxon>Podarcis</taxon>
    </lineage>
</organism>
<accession>A0AA35NY94</accession>
<dbReference type="Pfam" id="PF00566">
    <property type="entry name" value="RabGAP-TBC"/>
    <property type="match status" value="1"/>
</dbReference>
<gene>
    <name evidence="4" type="ORF">PODLI_1B004819</name>
</gene>
<dbReference type="PROSITE" id="PS50086">
    <property type="entry name" value="TBC_RABGAP"/>
    <property type="match status" value="1"/>
</dbReference>
<evidence type="ECO:0000256" key="2">
    <source>
        <dbReference type="SAM" id="MobiDB-lite"/>
    </source>
</evidence>
<keyword evidence="1" id="KW-0343">GTPase activation</keyword>
<dbReference type="InterPro" id="IPR035969">
    <property type="entry name" value="Rab-GAP_TBC_sf"/>
</dbReference>
<dbReference type="PANTHER" id="PTHR22957">
    <property type="entry name" value="TBC1 DOMAIN FAMILY MEMBER GTPASE-ACTIVATING PROTEIN"/>
    <property type="match status" value="1"/>
</dbReference>
<reference evidence="4" key="1">
    <citation type="submission" date="2022-12" db="EMBL/GenBank/DDBJ databases">
        <authorList>
            <person name="Alioto T."/>
            <person name="Alioto T."/>
            <person name="Gomez Garrido J."/>
        </authorList>
    </citation>
    <scope>NUCLEOTIDE SEQUENCE</scope>
</reference>
<dbReference type="GO" id="GO:0005096">
    <property type="term" value="F:GTPase activator activity"/>
    <property type="evidence" value="ECO:0007669"/>
    <property type="project" value="UniProtKB-KW"/>
</dbReference>
<dbReference type="EMBL" id="OX395127">
    <property type="protein sequence ID" value="CAI5765443.1"/>
    <property type="molecule type" value="Genomic_DNA"/>
</dbReference>
<dbReference type="PANTHER" id="PTHR22957:SF466">
    <property type="entry name" value="SI:DKEY-238D18.4"/>
    <property type="match status" value="1"/>
</dbReference>
<dbReference type="Gene3D" id="1.10.8.270">
    <property type="entry name" value="putative rabgap domain of human tbc1 domain family member 14 like domains"/>
    <property type="match status" value="1"/>
</dbReference>
<dbReference type="InterPro" id="IPR000195">
    <property type="entry name" value="Rab-GAP-TBC_dom"/>
</dbReference>
<dbReference type="SUPFAM" id="SSF47923">
    <property type="entry name" value="Ypt/Rab-GAP domain of gyp1p"/>
    <property type="match status" value="2"/>
</dbReference>
<protein>
    <recommendedName>
        <fullName evidence="3">Rab-GAP TBC domain-containing protein</fullName>
    </recommendedName>
</protein>
<feature type="domain" description="Rab-GAP TBC" evidence="3">
    <location>
        <begin position="152"/>
        <end position="403"/>
    </location>
</feature>
<dbReference type="AlphaFoldDB" id="A0AA35NY94"/>
<evidence type="ECO:0000313" key="5">
    <source>
        <dbReference type="Proteomes" id="UP001178461"/>
    </source>
</evidence>
<name>A0AA35NY94_9SAUR</name>
<feature type="region of interest" description="Disordered" evidence="2">
    <location>
        <begin position="81"/>
        <end position="122"/>
    </location>
</feature>
<evidence type="ECO:0000259" key="3">
    <source>
        <dbReference type="PROSITE" id="PS50086"/>
    </source>
</evidence>
<proteinExistence type="predicted"/>
<sequence>MNSPHAYGAGRQGMKVAEPKGLVSQLLGSWLQAIRETIAILLEFAEDQTQWLLQTAASYRVLKALFPCLESFASQHISSAELTTSPSKNQEEIAGSSQKDPTKNHRDEDGAAFPSRSARENTSLPSQSIYTLFDKDGRLDVFRMRKLVYERGTHPSERKITWKFLFGVYPEKSTTEERKELDQQMSSQYRWMKRSWKQRFPWAAVMRVHSDLELSLAIQRHDEQWREAETASPPTDIFDEHSLPFSHINEQQFQKALQDIDADVPQTDRHRTFFQREGLVNLLYLREILVTYVAFHQDIGYCQGMNDFASRFLETLENETEAFWCFVGYMRRSAWSFTTMGVRRKTQICEELLKHVDPELYDHIESVSSDKLLFCLRWLLLLFQKDLDHSDAVRVLEISALESERMNFGAWIWLTRREGEEPLPGPFTSVDREEITFEVLLCIAVLIKNRRKLLQYQDVSDFYLFAQRLQGRLQLNTLHGEERR</sequence>
<dbReference type="Proteomes" id="UP001178461">
    <property type="component" value="Chromosome 2"/>
</dbReference>
<evidence type="ECO:0000256" key="1">
    <source>
        <dbReference type="ARBA" id="ARBA00022468"/>
    </source>
</evidence>
<dbReference type="Gene3D" id="1.10.472.80">
    <property type="entry name" value="Ypt/Rab-GAP domain of gyp1p, domain 3"/>
    <property type="match status" value="1"/>
</dbReference>
<keyword evidence="5" id="KW-1185">Reference proteome</keyword>
<dbReference type="SMART" id="SM00164">
    <property type="entry name" value="TBC"/>
    <property type="match status" value="1"/>
</dbReference>